<sequence>MSARLKESLMLELVAPQQHPSAKISIVGVGQVGMASAYSIMLQGVASVIALVDVNEDKLRGEMMDLQHGQSFRQSVTVIASTDYSVTQNSKVCVITAGARQREGETRIDLVHRNVEIFKHIIPNLVKYNPDAILVVVSNPVDILTYVTWKLSGFPKNRVFGSGTMLDSSRFRFLISQKLDIAPQSCHAYIIGEHGDTSVAVWSGVNVAGTHLLDVSPLAGTEEDPEHWEQIHRDVVNSAYEIIRLKGYTSWAIGVMVCTLCHTILKNERKVYTMSTVVKGLHGIDEDVFLSLPCVVSENGINNILRQQLNADETKRLQESAKSIAEVISSLRL</sequence>
<dbReference type="InterPro" id="IPR001557">
    <property type="entry name" value="L-lactate/malate_DH"/>
</dbReference>
<dbReference type="InterPro" id="IPR036291">
    <property type="entry name" value="NAD(P)-bd_dom_sf"/>
</dbReference>
<dbReference type="NCBIfam" id="TIGR01771">
    <property type="entry name" value="L-LDH-NAD"/>
    <property type="match status" value="1"/>
</dbReference>
<dbReference type="InterPro" id="IPR018177">
    <property type="entry name" value="L-lactate_DH_AS"/>
</dbReference>
<dbReference type="GO" id="GO:0006089">
    <property type="term" value="P:lactate metabolic process"/>
    <property type="evidence" value="ECO:0007669"/>
    <property type="project" value="TreeGrafter"/>
</dbReference>
<dbReference type="InterPro" id="IPR001236">
    <property type="entry name" value="Lactate/malate_DH_N"/>
</dbReference>
<evidence type="ECO:0000256" key="8">
    <source>
        <dbReference type="PIRSR" id="PIRSR000102-3"/>
    </source>
</evidence>
<feature type="binding site" evidence="8">
    <location>
        <begin position="137"/>
        <end position="139"/>
    </location>
    <ligand>
        <name>NAD(+)</name>
        <dbReference type="ChEBI" id="CHEBI:57540"/>
    </ligand>
</feature>
<dbReference type="Pfam" id="PF02866">
    <property type="entry name" value="Ldh_1_C"/>
    <property type="match status" value="1"/>
</dbReference>
<feature type="domain" description="Lactate/malate dehydrogenase C-terminal" evidence="11">
    <location>
        <begin position="164"/>
        <end position="328"/>
    </location>
</feature>
<dbReference type="Gene3D" id="3.90.110.10">
    <property type="entry name" value="Lactate dehydrogenase/glycoside hydrolase, family 4, C-terminal"/>
    <property type="match status" value="1"/>
</dbReference>
<dbReference type="HAMAP" id="MF_00488">
    <property type="entry name" value="Lactate_dehydrog"/>
    <property type="match status" value="1"/>
</dbReference>
<evidence type="ECO:0000256" key="5">
    <source>
        <dbReference type="ARBA" id="ARBA00023027"/>
    </source>
</evidence>
<evidence type="ECO:0000313" key="12">
    <source>
        <dbReference type="EMBL" id="KAK2186013.1"/>
    </source>
</evidence>
<gene>
    <name evidence="12" type="ORF">NP493_216g01025</name>
</gene>
<dbReference type="GO" id="GO:0005737">
    <property type="term" value="C:cytoplasm"/>
    <property type="evidence" value="ECO:0007669"/>
    <property type="project" value="InterPro"/>
</dbReference>
<dbReference type="NCBIfam" id="NF000824">
    <property type="entry name" value="PRK00066.1"/>
    <property type="match status" value="1"/>
</dbReference>
<dbReference type="FunFam" id="3.40.50.720:FF:000018">
    <property type="entry name" value="Malate dehydrogenase"/>
    <property type="match status" value="1"/>
</dbReference>
<name>A0AAD9P0N9_RIDPI</name>
<evidence type="ECO:0000256" key="4">
    <source>
        <dbReference type="ARBA" id="ARBA00023002"/>
    </source>
</evidence>
<keyword evidence="13" id="KW-1185">Reference proteome</keyword>
<dbReference type="GO" id="GO:0004459">
    <property type="term" value="F:L-lactate dehydrogenase (NAD+) activity"/>
    <property type="evidence" value="ECO:0007669"/>
    <property type="project" value="UniProtKB-EC"/>
</dbReference>
<dbReference type="PANTHER" id="PTHR43128">
    <property type="entry name" value="L-2-HYDROXYCARBOXYLATE DEHYDROGENASE (NAD(P)(+))"/>
    <property type="match status" value="1"/>
</dbReference>
<protein>
    <recommendedName>
        <fullName evidence="3 9">L-lactate dehydrogenase</fullName>
        <ecNumber evidence="3 9">1.1.1.27</ecNumber>
    </recommendedName>
</protein>
<dbReference type="AlphaFoldDB" id="A0AAD9P0N9"/>
<dbReference type="EC" id="1.1.1.27" evidence="3 9"/>
<accession>A0AAD9P0N9</accession>
<evidence type="ECO:0000259" key="11">
    <source>
        <dbReference type="Pfam" id="PF02866"/>
    </source>
</evidence>
<comment type="pathway">
    <text evidence="1 9">Fermentation; pyruvate fermentation to lactate; (S)-lactate from pyruvate: step 1/1.</text>
</comment>
<feature type="active site" description="Proton acceptor" evidence="7">
    <location>
        <position position="194"/>
    </location>
</feature>
<dbReference type="PRINTS" id="PR00086">
    <property type="entry name" value="LLDHDRGNASE"/>
</dbReference>
<comment type="caution">
    <text evidence="12">The sequence shown here is derived from an EMBL/GenBank/DDBJ whole genome shotgun (WGS) entry which is preliminary data.</text>
</comment>
<feature type="domain" description="Lactate/malate dehydrogenase N-terminal" evidence="10">
    <location>
        <begin position="23"/>
        <end position="161"/>
    </location>
</feature>
<evidence type="ECO:0000256" key="6">
    <source>
        <dbReference type="ARBA" id="ARBA00049258"/>
    </source>
</evidence>
<dbReference type="CDD" id="cd05293">
    <property type="entry name" value="LDH_1"/>
    <property type="match status" value="1"/>
</dbReference>
<feature type="binding site" evidence="8">
    <location>
        <position position="53"/>
    </location>
    <ligand>
        <name>NAD(+)</name>
        <dbReference type="ChEBI" id="CHEBI:57540"/>
    </ligand>
</feature>
<dbReference type="PIRSF" id="PIRSF000102">
    <property type="entry name" value="Lac_mal_DH"/>
    <property type="match status" value="1"/>
</dbReference>
<dbReference type="SUPFAM" id="SSF56327">
    <property type="entry name" value="LDH C-terminal domain-like"/>
    <property type="match status" value="1"/>
</dbReference>
<comment type="catalytic activity">
    <reaction evidence="6 9">
        <text>(S)-lactate + NAD(+) = pyruvate + NADH + H(+)</text>
        <dbReference type="Rhea" id="RHEA:23444"/>
        <dbReference type="ChEBI" id="CHEBI:15361"/>
        <dbReference type="ChEBI" id="CHEBI:15378"/>
        <dbReference type="ChEBI" id="CHEBI:16651"/>
        <dbReference type="ChEBI" id="CHEBI:57540"/>
        <dbReference type="ChEBI" id="CHEBI:57945"/>
        <dbReference type="EC" id="1.1.1.27"/>
    </reaction>
</comment>
<feature type="binding site" evidence="8">
    <location>
        <begin position="28"/>
        <end position="33"/>
    </location>
    <ligand>
        <name>NAD(+)</name>
        <dbReference type="ChEBI" id="CHEBI:57540"/>
    </ligand>
</feature>
<evidence type="ECO:0000256" key="7">
    <source>
        <dbReference type="PIRSR" id="PIRSR000102-1"/>
    </source>
</evidence>
<dbReference type="Gene3D" id="3.40.50.720">
    <property type="entry name" value="NAD(P)-binding Rossmann-like Domain"/>
    <property type="match status" value="1"/>
</dbReference>
<dbReference type="InterPro" id="IPR022383">
    <property type="entry name" value="Lactate/malate_DH_C"/>
</dbReference>
<dbReference type="InterPro" id="IPR015955">
    <property type="entry name" value="Lactate_DH/Glyco_Ohase_4_C"/>
</dbReference>
<proteinExistence type="inferred from homology"/>
<dbReference type="Pfam" id="PF00056">
    <property type="entry name" value="Ldh_1_N"/>
    <property type="match status" value="1"/>
</dbReference>
<dbReference type="PROSITE" id="PS00064">
    <property type="entry name" value="L_LDH"/>
    <property type="match status" value="1"/>
</dbReference>
<keyword evidence="4 9" id="KW-0560">Oxidoreductase</keyword>
<evidence type="ECO:0000259" key="10">
    <source>
        <dbReference type="Pfam" id="PF00056"/>
    </source>
</evidence>
<dbReference type="SUPFAM" id="SSF51735">
    <property type="entry name" value="NAD(P)-binding Rossmann-fold domains"/>
    <property type="match status" value="1"/>
</dbReference>
<feature type="binding site" evidence="8">
    <location>
        <position position="114"/>
    </location>
    <ligand>
        <name>NAD(+)</name>
        <dbReference type="ChEBI" id="CHEBI:57540"/>
    </ligand>
</feature>
<evidence type="ECO:0000256" key="3">
    <source>
        <dbReference type="ARBA" id="ARBA00012967"/>
    </source>
</evidence>
<evidence type="ECO:0000256" key="1">
    <source>
        <dbReference type="ARBA" id="ARBA00004843"/>
    </source>
</evidence>
<reference evidence="12" key="1">
    <citation type="journal article" date="2023" name="Mol. Biol. Evol.">
        <title>Third-Generation Sequencing Reveals the Adaptive Role of the Epigenome in Three Deep-Sea Polychaetes.</title>
        <authorList>
            <person name="Perez M."/>
            <person name="Aroh O."/>
            <person name="Sun Y."/>
            <person name="Lan Y."/>
            <person name="Juniper S.K."/>
            <person name="Young C.R."/>
            <person name="Angers B."/>
            <person name="Qian P.Y."/>
        </authorList>
    </citation>
    <scope>NUCLEOTIDE SEQUENCE</scope>
    <source>
        <strain evidence="12">R07B-5</strain>
    </source>
</reference>
<evidence type="ECO:0000256" key="2">
    <source>
        <dbReference type="ARBA" id="ARBA00006054"/>
    </source>
</evidence>
<organism evidence="12 13">
    <name type="scientific">Ridgeia piscesae</name>
    <name type="common">Tubeworm</name>
    <dbReference type="NCBI Taxonomy" id="27915"/>
    <lineage>
        <taxon>Eukaryota</taxon>
        <taxon>Metazoa</taxon>
        <taxon>Spiralia</taxon>
        <taxon>Lophotrochozoa</taxon>
        <taxon>Annelida</taxon>
        <taxon>Polychaeta</taxon>
        <taxon>Sedentaria</taxon>
        <taxon>Canalipalpata</taxon>
        <taxon>Sabellida</taxon>
        <taxon>Siboglinidae</taxon>
        <taxon>Ridgeia</taxon>
    </lineage>
</organism>
<dbReference type="Proteomes" id="UP001209878">
    <property type="component" value="Unassembled WGS sequence"/>
</dbReference>
<dbReference type="PANTHER" id="PTHR43128:SF16">
    <property type="entry name" value="L-LACTATE DEHYDROGENASE"/>
    <property type="match status" value="1"/>
</dbReference>
<comment type="similarity">
    <text evidence="2">Belongs to the LDH/MDH superfamily. LDH family.</text>
</comment>
<evidence type="ECO:0000256" key="9">
    <source>
        <dbReference type="RuleBase" id="RU000496"/>
    </source>
</evidence>
<dbReference type="EMBL" id="JAODUO010000215">
    <property type="protein sequence ID" value="KAK2186013.1"/>
    <property type="molecule type" value="Genomic_DNA"/>
</dbReference>
<evidence type="ECO:0000313" key="13">
    <source>
        <dbReference type="Proteomes" id="UP001209878"/>
    </source>
</evidence>
<dbReference type="InterPro" id="IPR011304">
    <property type="entry name" value="L-lactate_DH"/>
</dbReference>
<keyword evidence="5 8" id="KW-0520">NAD</keyword>